<keyword evidence="2" id="KW-0732">Signal</keyword>
<proteinExistence type="predicted"/>
<reference evidence="8" key="1">
    <citation type="journal article" date="2019" name="Int. J. Syst. Evol. Microbiol.">
        <title>The Global Catalogue of Microorganisms (GCM) 10K type strain sequencing project: providing services to taxonomists for standard genome sequencing and annotation.</title>
        <authorList>
            <consortium name="The Broad Institute Genomics Platform"/>
            <consortium name="The Broad Institute Genome Sequencing Center for Infectious Disease"/>
            <person name="Wu L."/>
            <person name="Ma J."/>
        </authorList>
    </citation>
    <scope>NUCLEOTIDE SEQUENCE [LARGE SCALE GENOMIC DNA]</scope>
    <source>
        <strain evidence="8">CGMCC 1.10992</strain>
    </source>
</reference>
<dbReference type="InterPro" id="IPR000160">
    <property type="entry name" value="GGDEF_dom"/>
</dbReference>
<dbReference type="InterPro" id="IPR043128">
    <property type="entry name" value="Rev_trsase/Diguanyl_cyclase"/>
</dbReference>
<dbReference type="Pfam" id="PF00563">
    <property type="entry name" value="EAL"/>
    <property type="match status" value="1"/>
</dbReference>
<dbReference type="Pfam" id="PF13426">
    <property type="entry name" value="PAS_9"/>
    <property type="match status" value="1"/>
</dbReference>
<dbReference type="SUPFAM" id="SSF55785">
    <property type="entry name" value="PYP-like sensor domain (PAS domain)"/>
    <property type="match status" value="2"/>
</dbReference>
<evidence type="ECO:0000256" key="2">
    <source>
        <dbReference type="SAM" id="SignalP"/>
    </source>
</evidence>
<dbReference type="SMART" id="SM00091">
    <property type="entry name" value="PAS"/>
    <property type="match status" value="1"/>
</dbReference>
<dbReference type="InterPro" id="IPR001610">
    <property type="entry name" value="PAC"/>
</dbReference>
<comment type="caution">
    <text evidence="7">The sequence shown here is derived from an EMBL/GenBank/DDBJ whole genome shotgun (WGS) entry which is preliminary data.</text>
</comment>
<dbReference type="EMBL" id="JBHUHT010000029">
    <property type="protein sequence ID" value="MFD2097755.1"/>
    <property type="molecule type" value="Genomic_DNA"/>
</dbReference>
<feature type="domain" description="EAL" evidence="5">
    <location>
        <begin position="484"/>
        <end position="738"/>
    </location>
</feature>
<feature type="signal peptide" evidence="2">
    <location>
        <begin position="1"/>
        <end position="22"/>
    </location>
</feature>
<dbReference type="SUPFAM" id="SSF141868">
    <property type="entry name" value="EAL domain-like"/>
    <property type="match status" value="1"/>
</dbReference>
<dbReference type="PROSITE" id="PS50112">
    <property type="entry name" value="PAS"/>
    <property type="match status" value="1"/>
</dbReference>
<dbReference type="NCBIfam" id="TIGR00254">
    <property type="entry name" value="GGDEF"/>
    <property type="match status" value="1"/>
</dbReference>
<keyword evidence="1" id="KW-1133">Transmembrane helix</keyword>
<dbReference type="SUPFAM" id="SSF55073">
    <property type="entry name" value="Nucleotide cyclase"/>
    <property type="match status" value="1"/>
</dbReference>
<dbReference type="InterPro" id="IPR052155">
    <property type="entry name" value="Biofilm_reg_signaling"/>
</dbReference>
<evidence type="ECO:0000259" key="6">
    <source>
        <dbReference type="PROSITE" id="PS50887"/>
    </source>
</evidence>
<sequence length="754" mass="85734">MCLPHAHRLLVPLALISAPASAVNTADSHICGYAQITLITLSTLLLMYGLLSKLMARLQRHRHQLNEQLIRLNHSMDASGDEWWEWDIAKNTVHRGHHWSFFPDDGMRSQDHYDAGAIHPKDLPRVRKAIEDHLNGKSEHYQLTYRVKGEQRKGWLWVLDRGRIVARNDGGKPSRIAGTLSDVNHLMQTKDQHLLFARTLENISDAVVILDKLFRPIDINQAFTKITGYTKDKLPEWSFAFNRYPEQFTEQLKKTLQNSGRWFGELEVHRADGSLFQIELTLDAVTDDEGNFTHYVGVFSDITQRKSTERELRKLANSDTLTELPNRSLFYANHQHMVRRSEPHALLVFDLDDFKKVNDSLGHNAGDQVLCAVARRLQRCCRSEDTLYRLGGDEFAIVIEGENSISTLSEVAERAMDTLSDPFKVQNSELFVSSSIGIAMYPLDGESTEDLLKKADIAMYYAKNQGANRFQFFSESMNEQAVKRLHLESMLRQGLREKWFEVHYQPQYSVERQQMIGMEALVRLRHPEQGLISPGDFMPLAEESGLIIDIGRWVLEQACQAAQSWREQGLYDGRIAINLSAKELDLDHFNETVEEILERTGLPADALELEITEGSVMQSPKQAISSMQALRKQGVLLALDDFGTGYSSLAYLKKFPITTLKIDRTFVKDLEHTLEDRQMANAIITIAHNLGLEVVAEGVENSDQIKILSAMNCDICQGFYFSHPLPHRDMTGLLREHKGSLPPHLLSHSTPKLA</sequence>
<gene>
    <name evidence="7" type="ORF">ACFSJ3_17325</name>
</gene>
<name>A0ABW4XQA1_9GAMM</name>
<evidence type="ECO:0000259" key="5">
    <source>
        <dbReference type="PROSITE" id="PS50883"/>
    </source>
</evidence>
<evidence type="ECO:0000256" key="1">
    <source>
        <dbReference type="SAM" id="Phobius"/>
    </source>
</evidence>
<dbReference type="SMART" id="SM00086">
    <property type="entry name" value="PAC"/>
    <property type="match status" value="2"/>
</dbReference>
<dbReference type="InterPro" id="IPR000014">
    <property type="entry name" value="PAS"/>
</dbReference>
<feature type="domain" description="PAC" evidence="4">
    <location>
        <begin position="262"/>
        <end position="314"/>
    </location>
</feature>
<dbReference type="Pfam" id="PF00990">
    <property type="entry name" value="GGDEF"/>
    <property type="match status" value="1"/>
</dbReference>
<evidence type="ECO:0000259" key="3">
    <source>
        <dbReference type="PROSITE" id="PS50112"/>
    </source>
</evidence>
<dbReference type="CDD" id="cd00130">
    <property type="entry name" value="PAS"/>
    <property type="match status" value="1"/>
</dbReference>
<evidence type="ECO:0000313" key="8">
    <source>
        <dbReference type="Proteomes" id="UP001597380"/>
    </source>
</evidence>
<evidence type="ECO:0000313" key="7">
    <source>
        <dbReference type="EMBL" id="MFD2097755.1"/>
    </source>
</evidence>
<dbReference type="CDD" id="cd01949">
    <property type="entry name" value="GGDEF"/>
    <property type="match status" value="1"/>
</dbReference>
<dbReference type="InterPro" id="IPR013655">
    <property type="entry name" value="PAS_fold_3"/>
</dbReference>
<dbReference type="NCBIfam" id="TIGR00229">
    <property type="entry name" value="sensory_box"/>
    <property type="match status" value="1"/>
</dbReference>
<dbReference type="Proteomes" id="UP001597380">
    <property type="component" value="Unassembled WGS sequence"/>
</dbReference>
<dbReference type="RefSeq" id="WP_345342002.1">
    <property type="nucleotide sequence ID" value="NZ_BAABLI010000033.1"/>
</dbReference>
<dbReference type="SMART" id="SM00267">
    <property type="entry name" value="GGDEF"/>
    <property type="match status" value="1"/>
</dbReference>
<dbReference type="InterPro" id="IPR029787">
    <property type="entry name" value="Nucleotide_cyclase"/>
</dbReference>
<feature type="domain" description="PAS" evidence="3">
    <location>
        <begin position="192"/>
        <end position="259"/>
    </location>
</feature>
<feature type="transmembrane region" description="Helical" evidence="1">
    <location>
        <begin position="32"/>
        <end position="51"/>
    </location>
</feature>
<dbReference type="Gene3D" id="3.30.70.270">
    <property type="match status" value="1"/>
</dbReference>
<dbReference type="PANTHER" id="PTHR44757">
    <property type="entry name" value="DIGUANYLATE CYCLASE DGCP"/>
    <property type="match status" value="1"/>
</dbReference>
<feature type="chain" id="PRO_5045772694" evidence="2">
    <location>
        <begin position="23"/>
        <end position="754"/>
    </location>
</feature>
<feature type="domain" description="GGDEF" evidence="6">
    <location>
        <begin position="342"/>
        <end position="475"/>
    </location>
</feature>
<dbReference type="Pfam" id="PF08447">
    <property type="entry name" value="PAS_3"/>
    <property type="match status" value="1"/>
</dbReference>
<dbReference type="InterPro" id="IPR035919">
    <property type="entry name" value="EAL_sf"/>
</dbReference>
<protein>
    <submittedName>
        <fullName evidence="7">EAL domain-containing protein</fullName>
    </submittedName>
</protein>
<organism evidence="7 8">
    <name type="scientific">Corallincola platygyrae</name>
    <dbReference type="NCBI Taxonomy" id="1193278"/>
    <lineage>
        <taxon>Bacteria</taxon>
        <taxon>Pseudomonadati</taxon>
        <taxon>Pseudomonadota</taxon>
        <taxon>Gammaproteobacteria</taxon>
        <taxon>Alteromonadales</taxon>
        <taxon>Psychromonadaceae</taxon>
        <taxon>Corallincola</taxon>
    </lineage>
</organism>
<dbReference type="SMART" id="SM00052">
    <property type="entry name" value="EAL"/>
    <property type="match status" value="1"/>
</dbReference>
<dbReference type="PROSITE" id="PS50883">
    <property type="entry name" value="EAL"/>
    <property type="match status" value="1"/>
</dbReference>
<dbReference type="PANTHER" id="PTHR44757:SF2">
    <property type="entry name" value="BIOFILM ARCHITECTURE MAINTENANCE PROTEIN MBAA"/>
    <property type="match status" value="1"/>
</dbReference>
<dbReference type="Gene3D" id="3.30.450.20">
    <property type="entry name" value="PAS domain"/>
    <property type="match status" value="2"/>
</dbReference>
<keyword evidence="8" id="KW-1185">Reference proteome</keyword>
<dbReference type="InterPro" id="IPR000700">
    <property type="entry name" value="PAS-assoc_C"/>
</dbReference>
<dbReference type="InterPro" id="IPR035965">
    <property type="entry name" value="PAS-like_dom_sf"/>
</dbReference>
<dbReference type="InterPro" id="IPR001633">
    <property type="entry name" value="EAL_dom"/>
</dbReference>
<accession>A0ABW4XQA1</accession>
<evidence type="ECO:0000259" key="4">
    <source>
        <dbReference type="PROSITE" id="PS50113"/>
    </source>
</evidence>
<keyword evidence="1" id="KW-0812">Transmembrane</keyword>
<dbReference type="Gene3D" id="3.20.20.450">
    <property type="entry name" value="EAL domain"/>
    <property type="match status" value="1"/>
</dbReference>
<dbReference type="PROSITE" id="PS50113">
    <property type="entry name" value="PAC"/>
    <property type="match status" value="1"/>
</dbReference>
<dbReference type="PROSITE" id="PS50887">
    <property type="entry name" value="GGDEF"/>
    <property type="match status" value="1"/>
</dbReference>
<dbReference type="CDD" id="cd01948">
    <property type="entry name" value="EAL"/>
    <property type="match status" value="1"/>
</dbReference>
<keyword evidence="1" id="KW-0472">Membrane</keyword>